<keyword evidence="1" id="KW-1133">Transmembrane helix</keyword>
<dbReference type="InterPro" id="IPR000801">
    <property type="entry name" value="Esterase-like"/>
</dbReference>
<evidence type="ECO:0000256" key="1">
    <source>
        <dbReference type="SAM" id="Phobius"/>
    </source>
</evidence>
<name>A0ABP7HMJ2_9PSEU</name>
<accession>A0ABP7HMJ2</accession>
<dbReference type="Proteomes" id="UP001501624">
    <property type="component" value="Unassembled WGS sequence"/>
</dbReference>
<feature type="transmembrane region" description="Helical" evidence="1">
    <location>
        <begin position="55"/>
        <end position="80"/>
    </location>
</feature>
<dbReference type="PANTHER" id="PTHR48098:SF1">
    <property type="entry name" value="DIACYLGLYCEROL ACYLTRANSFERASE_MYCOLYLTRANSFERASE AG85A"/>
    <property type="match status" value="1"/>
</dbReference>
<protein>
    <recommendedName>
        <fullName evidence="4">S-formylglutathione hydrolase FrmB</fullName>
    </recommendedName>
</protein>
<keyword evidence="1" id="KW-0472">Membrane</keyword>
<feature type="transmembrane region" description="Helical" evidence="1">
    <location>
        <begin position="28"/>
        <end position="48"/>
    </location>
</feature>
<dbReference type="EMBL" id="BAABCM010000001">
    <property type="protein sequence ID" value="GAA3792369.1"/>
    <property type="molecule type" value="Genomic_DNA"/>
</dbReference>
<evidence type="ECO:0008006" key="4">
    <source>
        <dbReference type="Google" id="ProtNLM"/>
    </source>
</evidence>
<dbReference type="InterPro" id="IPR050583">
    <property type="entry name" value="Mycobacterial_A85_antigen"/>
</dbReference>
<evidence type="ECO:0000313" key="2">
    <source>
        <dbReference type="EMBL" id="GAA3792369.1"/>
    </source>
</evidence>
<comment type="caution">
    <text evidence="2">The sequence shown here is derived from an EMBL/GenBank/DDBJ whole genome shotgun (WGS) entry which is preliminary data.</text>
</comment>
<proteinExistence type="predicted"/>
<dbReference type="Gene3D" id="3.40.50.1820">
    <property type="entry name" value="alpha/beta hydrolase"/>
    <property type="match status" value="1"/>
</dbReference>
<keyword evidence="1" id="KW-0812">Transmembrane</keyword>
<sequence>MNPCAAAVRGLDWRLVTVLAETPLTGWWPVRVLLLVALVGAGLLAWWLRRRWARVTLAAVAFVLAVVNVLAAVNASYGYYLTVGQVIGLPGRDAASLRQLGQSGVPGSGRLVTITIPGPASHFDARPAQVYLPPAWFARPRPKLPVVVLLHGTPGAPGDWTGGGDATTTLDSWAAGHGGRAPIVVMPDINGEFDADSECVDGPAGRAETYLARDVPAFVTSRFFTQPPGAQWAVAGLSEGGSCALTLALRHPETFAAFADFSGLAGPRSGDGNDLGDTVPTLFAGSTVDFEAHEPAWLLAHRRYPGLSGWFEVGDADDDPLAAARTLEPAAARAGITTRLVVVPGGGHDFVLWRQAFADALPWLVSRVSG</sequence>
<dbReference type="PANTHER" id="PTHR48098">
    <property type="entry name" value="ENTEROCHELIN ESTERASE-RELATED"/>
    <property type="match status" value="1"/>
</dbReference>
<dbReference type="SUPFAM" id="SSF53474">
    <property type="entry name" value="alpha/beta-Hydrolases"/>
    <property type="match status" value="1"/>
</dbReference>
<gene>
    <name evidence="2" type="ORF">GCM10022380_06360</name>
</gene>
<reference evidence="3" key="1">
    <citation type="journal article" date="2019" name="Int. J. Syst. Evol. Microbiol.">
        <title>The Global Catalogue of Microorganisms (GCM) 10K type strain sequencing project: providing services to taxonomists for standard genome sequencing and annotation.</title>
        <authorList>
            <consortium name="The Broad Institute Genomics Platform"/>
            <consortium name="The Broad Institute Genome Sequencing Center for Infectious Disease"/>
            <person name="Wu L."/>
            <person name="Ma J."/>
        </authorList>
    </citation>
    <scope>NUCLEOTIDE SEQUENCE [LARGE SCALE GENOMIC DNA]</scope>
    <source>
        <strain evidence="3">JCM 17017</strain>
    </source>
</reference>
<evidence type="ECO:0000313" key="3">
    <source>
        <dbReference type="Proteomes" id="UP001501624"/>
    </source>
</evidence>
<dbReference type="InterPro" id="IPR029058">
    <property type="entry name" value="AB_hydrolase_fold"/>
</dbReference>
<dbReference type="Pfam" id="PF00756">
    <property type="entry name" value="Esterase"/>
    <property type="match status" value="1"/>
</dbReference>
<keyword evidence="3" id="KW-1185">Reference proteome</keyword>
<organism evidence="2 3">
    <name type="scientific">Amycolatopsis tucumanensis</name>
    <dbReference type="NCBI Taxonomy" id="401106"/>
    <lineage>
        <taxon>Bacteria</taxon>
        <taxon>Bacillati</taxon>
        <taxon>Actinomycetota</taxon>
        <taxon>Actinomycetes</taxon>
        <taxon>Pseudonocardiales</taxon>
        <taxon>Pseudonocardiaceae</taxon>
        <taxon>Amycolatopsis</taxon>
    </lineage>
</organism>